<keyword evidence="2" id="KW-0238">DNA-binding</keyword>
<gene>
    <name evidence="5" type="ORF">H8B09_00400</name>
</gene>
<evidence type="ECO:0000313" key="6">
    <source>
        <dbReference type="Proteomes" id="UP000609346"/>
    </source>
</evidence>
<dbReference type="SUPFAM" id="SSF46689">
    <property type="entry name" value="Homeodomain-like"/>
    <property type="match status" value="2"/>
</dbReference>
<dbReference type="InterPro" id="IPR037923">
    <property type="entry name" value="HTH-like"/>
</dbReference>
<evidence type="ECO:0000313" key="5">
    <source>
        <dbReference type="EMBL" id="MBD3917196.1"/>
    </source>
</evidence>
<dbReference type="Gene3D" id="1.10.10.60">
    <property type="entry name" value="Homeodomain-like"/>
    <property type="match status" value="2"/>
</dbReference>
<evidence type="ECO:0000256" key="3">
    <source>
        <dbReference type="ARBA" id="ARBA00023163"/>
    </source>
</evidence>
<sequence>MTHSQIHRHLEEMKLTVTLAGHVRVPLEWKHHKHVTVNNCLYYFLEGDGMLEIDHHVYQPKAGEAYFLPAGAVISYSTSQINPFRQMFCHFQAYCGPIPLFRLFEPKYRIQLDNSLRIEEPFARMIEAFHSEDEWSPLACKTHMFQLLLALWDKPDDRPHLSLTRINPRANEIVVYMEEHVDGPMNIEAVATAFGYSTNYFFRYFKSTFGTTPHQYWIRLKMEHIKKLLLTTDWPIGKIAEDLSMERSHLTRLFLQYVEMTPAKFRNWMKGVSE</sequence>
<dbReference type="Gene3D" id="2.60.120.280">
    <property type="entry name" value="Regulatory protein AraC"/>
    <property type="match status" value="1"/>
</dbReference>
<evidence type="ECO:0000256" key="2">
    <source>
        <dbReference type="ARBA" id="ARBA00023125"/>
    </source>
</evidence>
<protein>
    <submittedName>
        <fullName evidence="5">AraC family transcriptional regulator</fullName>
    </submittedName>
</protein>
<dbReference type="SMART" id="SM00342">
    <property type="entry name" value="HTH_ARAC"/>
    <property type="match status" value="1"/>
</dbReference>
<name>A0ABR8MQ71_9BACL</name>
<dbReference type="InterPro" id="IPR018060">
    <property type="entry name" value="HTH_AraC"/>
</dbReference>
<organism evidence="5 6">
    <name type="scientific">Paenibacillus terricola</name>
    <dbReference type="NCBI Taxonomy" id="2763503"/>
    <lineage>
        <taxon>Bacteria</taxon>
        <taxon>Bacillati</taxon>
        <taxon>Bacillota</taxon>
        <taxon>Bacilli</taxon>
        <taxon>Bacillales</taxon>
        <taxon>Paenibacillaceae</taxon>
        <taxon>Paenibacillus</taxon>
    </lineage>
</organism>
<evidence type="ECO:0000256" key="1">
    <source>
        <dbReference type="ARBA" id="ARBA00023015"/>
    </source>
</evidence>
<dbReference type="SUPFAM" id="SSF51215">
    <property type="entry name" value="Regulatory protein AraC"/>
    <property type="match status" value="1"/>
</dbReference>
<comment type="caution">
    <text evidence="5">The sequence shown here is derived from an EMBL/GenBank/DDBJ whole genome shotgun (WGS) entry which is preliminary data.</text>
</comment>
<keyword evidence="6" id="KW-1185">Reference proteome</keyword>
<dbReference type="InterPro" id="IPR009057">
    <property type="entry name" value="Homeodomain-like_sf"/>
</dbReference>
<keyword evidence="3" id="KW-0804">Transcription</keyword>
<proteinExistence type="predicted"/>
<dbReference type="PANTHER" id="PTHR43280:SF2">
    <property type="entry name" value="HTH-TYPE TRANSCRIPTIONAL REGULATOR EXSA"/>
    <property type="match status" value="1"/>
</dbReference>
<dbReference type="PROSITE" id="PS01124">
    <property type="entry name" value="HTH_ARAC_FAMILY_2"/>
    <property type="match status" value="1"/>
</dbReference>
<dbReference type="RefSeq" id="WP_191201526.1">
    <property type="nucleotide sequence ID" value="NZ_JACXZA010000001.1"/>
</dbReference>
<dbReference type="Pfam" id="PF12833">
    <property type="entry name" value="HTH_18"/>
    <property type="match status" value="1"/>
</dbReference>
<dbReference type="Proteomes" id="UP000609346">
    <property type="component" value="Unassembled WGS sequence"/>
</dbReference>
<accession>A0ABR8MQ71</accession>
<feature type="domain" description="HTH araC/xylS-type" evidence="4">
    <location>
        <begin position="171"/>
        <end position="268"/>
    </location>
</feature>
<reference evidence="5 6" key="1">
    <citation type="submission" date="2020-09" db="EMBL/GenBank/DDBJ databases">
        <title>Paenibacillus sp. strain PR3 16S rRNA gene Genome sequencing and assembly.</title>
        <authorList>
            <person name="Kim J."/>
        </authorList>
    </citation>
    <scope>NUCLEOTIDE SEQUENCE [LARGE SCALE GENOMIC DNA]</scope>
    <source>
        <strain evidence="5 6">PR3</strain>
    </source>
</reference>
<dbReference type="PANTHER" id="PTHR43280">
    <property type="entry name" value="ARAC-FAMILY TRANSCRIPTIONAL REGULATOR"/>
    <property type="match status" value="1"/>
</dbReference>
<dbReference type="EMBL" id="JACXZA010000001">
    <property type="protein sequence ID" value="MBD3917196.1"/>
    <property type="molecule type" value="Genomic_DNA"/>
</dbReference>
<evidence type="ECO:0000259" key="4">
    <source>
        <dbReference type="PROSITE" id="PS01124"/>
    </source>
</evidence>
<keyword evidence="1" id="KW-0805">Transcription regulation</keyword>